<name>A0ACB8ZCA7_9ASTR</name>
<organism evidence="1 2">
    <name type="scientific">Smallanthus sonchifolius</name>
    <dbReference type="NCBI Taxonomy" id="185202"/>
    <lineage>
        <taxon>Eukaryota</taxon>
        <taxon>Viridiplantae</taxon>
        <taxon>Streptophyta</taxon>
        <taxon>Embryophyta</taxon>
        <taxon>Tracheophyta</taxon>
        <taxon>Spermatophyta</taxon>
        <taxon>Magnoliopsida</taxon>
        <taxon>eudicotyledons</taxon>
        <taxon>Gunneridae</taxon>
        <taxon>Pentapetalae</taxon>
        <taxon>asterids</taxon>
        <taxon>campanulids</taxon>
        <taxon>Asterales</taxon>
        <taxon>Asteraceae</taxon>
        <taxon>Asteroideae</taxon>
        <taxon>Heliantheae alliance</taxon>
        <taxon>Millerieae</taxon>
        <taxon>Smallanthus</taxon>
    </lineage>
</organism>
<evidence type="ECO:0000313" key="1">
    <source>
        <dbReference type="EMBL" id="KAI3694935.1"/>
    </source>
</evidence>
<accession>A0ACB8ZCA7</accession>
<gene>
    <name evidence="1" type="ORF">L1987_77919</name>
</gene>
<proteinExistence type="predicted"/>
<dbReference type="EMBL" id="CM042043">
    <property type="protein sequence ID" value="KAI3694935.1"/>
    <property type="molecule type" value="Genomic_DNA"/>
</dbReference>
<reference evidence="1 2" key="2">
    <citation type="journal article" date="2022" name="Mol. Ecol. Resour.">
        <title>The genomes of chicory, endive, great burdock and yacon provide insights into Asteraceae paleo-polyploidization history and plant inulin production.</title>
        <authorList>
            <person name="Fan W."/>
            <person name="Wang S."/>
            <person name="Wang H."/>
            <person name="Wang A."/>
            <person name="Jiang F."/>
            <person name="Liu H."/>
            <person name="Zhao H."/>
            <person name="Xu D."/>
            <person name="Zhang Y."/>
        </authorList>
    </citation>
    <scope>NUCLEOTIDE SEQUENCE [LARGE SCALE GENOMIC DNA]</scope>
    <source>
        <strain evidence="2">cv. Yunnan</strain>
        <tissue evidence="1">Leaves</tissue>
    </source>
</reference>
<comment type="caution">
    <text evidence="1">The sequence shown here is derived from an EMBL/GenBank/DDBJ whole genome shotgun (WGS) entry which is preliminary data.</text>
</comment>
<sequence length="184" mass="20763">MVTTASRSLCLTQKEISKRMLDFVKSRFVECSRRCSRRCRILPKWEKQKSPDPLNAPMDALVAVGYYRSGKSKKSRSVDFAMSLILVFSWCVRVLVAPSSVPDSAMYIFKFSVVLFVVGDFHTVIDVSDGFKFSVVVIFVVGDFHTAIDVSDGWFSHRSPMDGFITGLRWMVLSAVLQRMVLSA</sequence>
<keyword evidence="2" id="KW-1185">Reference proteome</keyword>
<reference evidence="2" key="1">
    <citation type="journal article" date="2022" name="Mol. Ecol. Resour.">
        <title>The genomes of chicory, endive, great burdock and yacon provide insights into Asteraceae palaeo-polyploidization history and plant inulin production.</title>
        <authorList>
            <person name="Fan W."/>
            <person name="Wang S."/>
            <person name="Wang H."/>
            <person name="Wang A."/>
            <person name="Jiang F."/>
            <person name="Liu H."/>
            <person name="Zhao H."/>
            <person name="Xu D."/>
            <person name="Zhang Y."/>
        </authorList>
    </citation>
    <scope>NUCLEOTIDE SEQUENCE [LARGE SCALE GENOMIC DNA]</scope>
    <source>
        <strain evidence="2">cv. Yunnan</strain>
    </source>
</reference>
<dbReference type="Proteomes" id="UP001056120">
    <property type="component" value="Linkage Group LG26"/>
</dbReference>
<protein>
    <submittedName>
        <fullName evidence="1">Uncharacterized protein</fullName>
    </submittedName>
</protein>
<evidence type="ECO:0000313" key="2">
    <source>
        <dbReference type="Proteomes" id="UP001056120"/>
    </source>
</evidence>